<reference evidence="3" key="1">
    <citation type="journal article" date="2012" name="Science">
        <title>Fermentation, hydrogen, and sulfur metabolism in multiple uncultivated bacterial phyla.</title>
        <authorList>
            <person name="Wrighton K.C."/>
            <person name="Thomas B.C."/>
            <person name="Sharon I."/>
            <person name="Miller C.S."/>
            <person name="Castelle C.J."/>
            <person name="VerBerkmoes N.C."/>
            <person name="Wilkins M.J."/>
            <person name="Hettich R.L."/>
            <person name="Lipton M.S."/>
            <person name="Williams K.H."/>
            <person name="Long P.E."/>
            <person name="Banfield J.F."/>
        </authorList>
    </citation>
    <scope>NUCLEOTIDE SEQUENCE [LARGE SCALE GENOMIC DNA]</scope>
</reference>
<feature type="transmembrane region" description="Helical" evidence="1">
    <location>
        <begin position="273"/>
        <end position="297"/>
    </location>
</feature>
<accession>K2G8B0</accession>
<dbReference type="PANTHER" id="PTHR42208:SF1">
    <property type="entry name" value="HEAVY METAL TRANSPORTER"/>
    <property type="match status" value="1"/>
</dbReference>
<dbReference type="Gene3D" id="2.60.40.420">
    <property type="entry name" value="Cupredoxins - blue copper proteins"/>
    <property type="match status" value="1"/>
</dbReference>
<evidence type="ECO:0000256" key="1">
    <source>
        <dbReference type="SAM" id="Phobius"/>
    </source>
</evidence>
<dbReference type="AlphaFoldDB" id="K2G8B0"/>
<name>K2G8B0_9BACT</name>
<keyword evidence="1" id="KW-0812">Transmembrane</keyword>
<proteinExistence type="predicted"/>
<feature type="transmembrane region" description="Helical" evidence="1">
    <location>
        <begin position="243"/>
        <end position="267"/>
    </location>
</feature>
<feature type="transmembrane region" description="Helical" evidence="1">
    <location>
        <begin position="83"/>
        <end position="105"/>
    </location>
</feature>
<dbReference type="PANTHER" id="PTHR42208">
    <property type="entry name" value="HEAVY METAL TRANSPORTER-RELATED"/>
    <property type="match status" value="1"/>
</dbReference>
<feature type="transmembrane region" description="Helical" evidence="1">
    <location>
        <begin position="193"/>
        <end position="213"/>
    </location>
</feature>
<dbReference type="EMBL" id="AMFJ01000829">
    <property type="protein sequence ID" value="EKE26359.1"/>
    <property type="molecule type" value="Genomic_DNA"/>
</dbReference>
<sequence>MKKINIDVSGMHCNSCEIILEKSIKKVQNVTKVNANQRKWTLEIFFDEKAPNIDEVEKIIKENWYSVWIQKKLPWINTNINDYIDILGILMVLFIIFIIFKNLWVSFWNIGSGNPTLWVAFIVWLTAWISSCMALVWWLILWISAKWSKDMQNASRWTRFEPHLYFNLWRVLGFGIFWWILWLFGSFISLSNVFLWIMTFIVGWTMILLWINLTKISPKLANFSVTLPKFLSKNVWDDNSWKTWAAITWALSFFLPCWFTLAMQMYAISTWNFVSWFLIMALFALGTAPWLMWIWALTSVLKWDWAKKFFKFTWVIVLVLGIYNISNWYTLISLWAPSNLQNQNIDSSNLETQEIRMTQNDNWYSPNVIKIKPNTKIKLIVTSTSPYNCASQLVIPSVWISTSLKQWENIVEFISPSSWEVKFSCSMWMYSWKFIVEWTSGNTINENTAQINQDDSSSQSAVKCWLSNTNQTWKSEWCNAGSIKTPTETINSNSTDSEVETINLSYSSQWLSWNISASAWKKYKIIIDVKDTISWCMSTILIPWLDENIQMLKAWNKVVFNIDPKESWQYPITCAMWVPHWFINVN</sequence>
<protein>
    <submittedName>
        <fullName evidence="3">Heavy metal-binding protein</fullName>
    </submittedName>
</protein>
<comment type="caution">
    <text evidence="3">The sequence shown here is derived from an EMBL/GenBank/DDBJ whole genome shotgun (WGS) entry which is preliminary data.</text>
</comment>
<keyword evidence="1" id="KW-1133">Transmembrane helix</keyword>
<dbReference type="InterPro" id="IPR039447">
    <property type="entry name" value="UreH-like_TM_dom"/>
</dbReference>
<gene>
    <name evidence="3" type="ORF">ACD_4C00313G0006</name>
</gene>
<keyword evidence="1" id="KW-0472">Membrane</keyword>
<dbReference type="Gene3D" id="3.30.70.100">
    <property type="match status" value="1"/>
</dbReference>
<evidence type="ECO:0000259" key="2">
    <source>
        <dbReference type="PROSITE" id="PS50846"/>
    </source>
</evidence>
<dbReference type="InterPro" id="IPR006121">
    <property type="entry name" value="HMA_dom"/>
</dbReference>
<dbReference type="GO" id="GO:0046872">
    <property type="term" value="F:metal ion binding"/>
    <property type="evidence" value="ECO:0007669"/>
    <property type="project" value="InterPro"/>
</dbReference>
<feature type="transmembrane region" description="Helical" evidence="1">
    <location>
        <begin position="309"/>
        <end position="329"/>
    </location>
</feature>
<dbReference type="InterPro" id="IPR036163">
    <property type="entry name" value="HMA_dom_sf"/>
</dbReference>
<dbReference type="SUPFAM" id="SSF55008">
    <property type="entry name" value="HMA, heavy metal-associated domain"/>
    <property type="match status" value="1"/>
</dbReference>
<feature type="domain" description="HMA" evidence="2">
    <location>
        <begin position="2"/>
        <end position="68"/>
    </location>
</feature>
<organism evidence="3">
    <name type="scientific">uncultured bacterium</name>
    <name type="common">gcode 4</name>
    <dbReference type="NCBI Taxonomy" id="1234023"/>
    <lineage>
        <taxon>Bacteria</taxon>
        <taxon>environmental samples</taxon>
    </lineage>
</organism>
<dbReference type="InterPro" id="IPR008972">
    <property type="entry name" value="Cupredoxin"/>
</dbReference>
<dbReference type="CDD" id="cd00371">
    <property type="entry name" value="HMA"/>
    <property type="match status" value="1"/>
</dbReference>
<dbReference type="Pfam" id="PF00403">
    <property type="entry name" value="HMA"/>
    <property type="match status" value="1"/>
</dbReference>
<evidence type="ECO:0000313" key="3">
    <source>
        <dbReference type="EMBL" id="EKE26359.1"/>
    </source>
</evidence>
<feature type="transmembrane region" description="Helical" evidence="1">
    <location>
        <begin position="117"/>
        <end position="143"/>
    </location>
</feature>
<dbReference type="Pfam" id="PF13386">
    <property type="entry name" value="DsbD_2"/>
    <property type="match status" value="1"/>
</dbReference>
<feature type="transmembrane region" description="Helical" evidence="1">
    <location>
        <begin position="164"/>
        <end position="187"/>
    </location>
</feature>
<dbReference type="PROSITE" id="PS50846">
    <property type="entry name" value="HMA_2"/>
    <property type="match status" value="1"/>
</dbReference>